<comment type="caution">
    <text evidence="1">The sequence shown here is derived from an EMBL/GenBank/DDBJ whole genome shotgun (WGS) entry which is preliminary data.</text>
</comment>
<organism evidence="1 2">
    <name type="scientific">Candidozyma auris</name>
    <name type="common">Yeast</name>
    <name type="synonym">Candida auris</name>
    <dbReference type="NCBI Taxonomy" id="498019"/>
    <lineage>
        <taxon>Eukaryota</taxon>
        <taxon>Fungi</taxon>
        <taxon>Dikarya</taxon>
        <taxon>Ascomycota</taxon>
        <taxon>Saccharomycotina</taxon>
        <taxon>Pichiomycetes</taxon>
        <taxon>Metschnikowiaceae</taxon>
        <taxon>Candidozyma</taxon>
    </lineage>
</organism>
<dbReference type="Proteomes" id="UP000037122">
    <property type="component" value="Unassembled WGS sequence"/>
</dbReference>
<proteinExistence type="predicted"/>
<gene>
    <name evidence="1" type="ORF">QG37_08030</name>
</gene>
<sequence>MAKPKHRKSKANFVRRSETLIYLFGLGLACDSFDRSNTQAAKQPETIQSRFQDELLFTNLRAVHSLMTLFKPPAVKQ</sequence>
<name>A0A0L0NPV5_CANAR</name>
<dbReference type="AlphaFoldDB" id="A0A0L0NPV5"/>
<dbReference type="EMBL" id="LGST01000066">
    <property type="protein sequence ID" value="KND95705.1"/>
    <property type="molecule type" value="Genomic_DNA"/>
</dbReference>
<dbReference type="PROSITE" id="PS51257">
    <property type="entry name" value="PROKAR_LIPOPROTEIN"/>
    <property type="match status" value="1"/>
</dbReference>
<dbReference type="VEuPathDB" id="FungiDB:QG37_08030"/>
<evidence type="ECO:0000313" key="1">
    <source>
        <dbReference type="EMBL" id="KND95705.1"/>
    </source>
</evidence>
<evidence type="ECO:0000313" key="2">
    <source>
        <dbReference type="Proteomes" id="UP000037122"/>
    </source>
</evidence>
<protein>
    <submittedName>
        <fullName evidence="1">Uncharacterized protein</fullName>
    </submittedName>
</protein>
<reference evidence="2" key="1">
    <citation type="journal article" date="2015" name="BMC Genomics">
        <title>Draft genome of a commonly misdiagnosed multidrug resistant pathogen Candida auris.</title>
        <authorList>
            <person name="Chatterjee S."/>
            <person name="Alampalli S.V."/>
            <person name="Nageshan R.K."/>
            <person name="Chettiar S.T."/>
            <person name="Joshi S."/>
            <person name="Tatu U.S."/>
        </authorList>
    </citation>
    <scope>NUCLEOTIDE SEQUENCE [LARGE SCALE GENOMIC DNA]</scope>
    <source>
        <strain evidence="2">6684</strain>
    </source>
</reference>
<accession>A0A0L0NPV5</accession>